<dbReference type="EMBL" id="KK583251">
    <property type="protein sequence ID" value="KDO23646.1"/>
    <property type="molecule type" value="Genomic_DNA"/>
</dbReference>
<accession>A0A067CAU1</accession>
<name>A0A067CAU1_SAPPC</name>
<dbReference type="GeneID" id="24133163"/>
<evidence type="ECO:0000313" key="1">
    <source>
        <dbReference type="EMBL" id="KDO23646.1"/>
    </source>
</evidence>
<dbReference type="AlphaFoldDB" id="A0A067CAU1"/>
<dbReference type="RefSeq" id="XP_012205629.1">
    <property type="nucleotide sequence ID" value="XM_012350239.1"/>
</dbReference>
<dbReference type="Gene3D" id="3.80.10.10">
    <property type="entry name" value="Ribonuclease Inhibitor"/>
    <property type="match status" value="1"/>
</dbReference>
<dbReference type="Proteomes" id="UP000030745">
    <property type="component" value="Unassembled WGS sequence"/>
</dbReference>
<dbReference type="VEuPathDB" id="FungiDB:SPRG_11094"/>
<gene>
    <name evidence="1" type="ORF">SPRG_11094</name>
</gene>
<sequence length="221" mass="24262">MLTSLTIACEDDDLSFLLDMLPRFSVLRELKLLEGFFDEVARPLAAMARPLALASLTLHDVWISASAFLALDALLANAPRLETLSFGSSYGRNDALDASGKSVKWMLPGWIRNGVREIHLVDCEFPKGFGSQLARALGGMTSPWGVKIALVGSTLSDDDYAALLDMAIEAAKRNLALDDVDFNLAYDFDEIQPFESEVDLDSNYDPLPKGCCNAVRVMRRP</sequence>
<keyword evidence="2" id="KW-1185">Reference proteome</keyword>
<reference evidence="1 2" key="1">
    <citation type="journal article" date="2013" name="PLoS Genet.">
        <title>Distinctive expansion of potential virulence genes in the genome of the oomycete fish pathogen Saprolegnia parasitica.</title>
        <authorList>
            <person name="Jiang R.H."/>
            <person name="de Bruijn I."/>
            <person name="Haas B.J."/>
            <person name="Belmonte R."/>
            <person name="Lobach L."/>
            <person name="Christie J."/>
            <person name="van den Ackerveken G."/>
            <person name="Bottin A."/>
            <person name="Bulone V."/>
            <person name="Diaz-Moreno S.M."/>
            <person name="Dumas B."/>
            <person name="Fan L."/>
            <person name="Gaulin E."/>
            <person name="Govers F."/>
            <person name="Grenville-Briggs L.J."/>
            <person name="Horner N.R."/>
            <person name="Levin J.Z."/>
            <person name="Mammella M."/>
            <person name="Meijer H.J."/>
            <person name="Morris P."/>
            <person name="Nusbaum C."/>
            <person name="Oome S."/>
            <person name="Phillips A.J."/>
            <person name="van Rooyen D."/>
            <person name="Rzeszutek E."/>
            <person name="Saraiva M."/>
            <person name="Secombes C.J."/>
            <person name="Seidl M.F."/>
            <person name="Snel B."/>
            <person name="Stassen J.H."/>
            <person name="Sykes S."/>
            <person name="Tripathy S."/>
            <person name="van den Berg H."/>
            <person name="Vega-Arreguin J.C."/>
            <person name="Wawra S."/>
            <person name="Young S.K."/>
            <person name="Zeng Q."/>
            <person name="Dieguez-Uribeondo J."/>
            <person name="Russ C."/>
            <person name="Tyler B.M."/>
            <person name="van West P."/>
        </authorList>
    </citation>
    <scope>NUCLEOTIDE SEQUENCE [LARGE SCALE GENOMIC DNA]</scope>
    <source>
        <strain evidence="1 2">CBS 223.65</strain>
    </source>
</reference>
<dbReference type="KEGG" id="spar:SPRG_11094"/>
<organism evidence="1 2">
    <name type="scientific">Saprolegnia parasitica (strain CBS 223.65)</name>
    <dbReference type="NCBI Taxonomy" id="695850"/>
    <lineage>
        <taxon>Eukaryota</taxon>
        <taxon>Sar</taxon>
        <taxon>Stramenopiles</taxon>
        <taxon>Oomycota</taxon>
        <taxon>Saprolegniomycetes</taxon>
        <taxon>Saprolegniales</taxon>
        <taxon>Saprolegniaceae</taxon>
        <taxon>Saprolegnia</taxon>
    </lineage>
</organism>
<dbReference type="SUPFAM" id="SSF52047">
    <property type="entry name" value="RNI-like"/>
    <property type="match status" value="1"/>
</dbReference>
<dbReference type="InterPro" id="IPR032675">
    <property type="entry name" value="LRR_dom_sf"/>
</dbReference>
<protein>
    <submittedName>
        <fullName evidence="1">Uncharacterized protein</fullName>
    </submittedName>
</protein>
<proteinExistence type="predicted"/>
<evidence type="ECO:0000313" key="2">
    <source>
        <dbReference type="Proteomes" id="UP000030745"/>
    </source>
</evidence>